<dbReference type="EMBL" id="BAABBO010000014">
    <property type="protein sequence ID" value="GAA3972313.1"/>
    <property type="molecule type" value="Genomic_DNA"/>
</dbReference>
<dbReference type="CDD" id="cd17472">
    <property type="entry name" value="MFS_YajR_like"/>
    <property type="match status" value="1"/>
</dbReference>
<protein>
    <submittedName>
        <fullName evidence="9">MFS transporter</fullName>
    </submittedName>
</protein>
<feature type="transmembrane region" description="Helical" evidence="7">
    <location>
        <begin position="215"/>
        <end position="235"/>
    </location>
</feature>
<evidence type="ECO:0000256" key="4">
    <source>
        <dbReference type="ARBA" id="ARBA00022692"/>
    </source>
</evidence>
<evidence type="ECO:0000256" key="5">
    <source>
        <dbReference type="ARBA" id="ARBA00022989"/>
    </source>
</evidence>
<dbReference type="Pfam" id="PF07690">
    <property type="entry name" value="MFS_1"/>
    <property type="match status" value="1"/>
</dbReference>
<keyword evidence="5 7" id="KW-1133">Transmembrane helix</keyword>
<comment type="subcellular location">
    <subcellularLocation>
        <location evidence="1">Cell membrane</location>
        <topology evidence="1">Multi-pass membrane protein</topology>
    </subcellularLocation>
</comment>
<dbReference type="InterPro" id="IPR050171">
    <property type="entry name" value="MFS_Transporters"/>
</dbReference>
<gene>
    <name evidence="9" type="ORF">GCM10022278_32110</name>
</gene>
<feature type="transmembrane region" description="Helical" evidence="7">
    <location>
        <begin position="131"/>
        <end position="153"/>
    </location>
</feature>
<keyword evidence="2" id="KW-0813">Transport</keyword>
<evidence type="ECO:0000313" key="9">
    <source>
        <dbReference type="EMBL" id="GAA3972313.1"/>
    </source>
</evidence>
<evidence type="ECO:0000256" key="2">
    <source>
        <dbReference type="ARBA" id="ARBA00022448"/>
    </source>
</evidence>
<dbReference type="PANTHER" id="PTHR23517">
    <property type="entry name" value="RESISTANCE PROTEIN MDTM, PUTATIVE-RELATED-RELATED"/>
    <property type="match status" value="1"/>
</dbReference>
<keyword evidence="3" id="KW-1003">Cell membrane</keyword>
<feature type="transmembrane region" description="Helical" evidence="7">
    <location>
        <begin position="98"/>
        <end position="119"/>
    </location>
</feature>
<dbReference type="InterPro" id="IPR036259">
    <property type="entry name" value="MFS_trans_sf"/>
</dbReference>
<accession>A0ABP7PW16</accession>
<keyword evidence="6 7" id="KW-0472">Membrane</keyword>
<reference evidence="10" key="1">
    <citation type="journal article" date="2019" name="Int. J. Syst. Evol. Microbiol.">
        <title>The Global Catalogue of Microorganisms (GCM) 10K type strain sequencing project: providing services to taxonomists for standard genome sequencing and annotation.</title>
        <authorList>
            <consortium name="The Broad Institute Genomics Platform"/>
            <consortium name="The Broad Institute Genome Sequencing Center for Infectious Disease"/>
            <person name="Wu L."/>
            <person name="Ma J."/>
        </authorList>
    </citation>
    <scope>NUCLEOTIDE SEQUENCE [LARGE SCALE GENOMIC DNA]</scope>
    <source>
        <strain evidence="10">JCM 17555</strain>
    </source>
</reference>
<dbReference type="InterPro" id="IPR020846">
    <property type="entry name" value="MFS_dom"/>
</dbReference>
<dbReference type="Proteomes" id="UP001501337">
    <property type="component" value="Unassembled WGS sequence"/>
</dbReference>
<feature type="transmembrane region" description="Helical" evidence="7">
    <location>
        <begin position="366"/>
        <end position="384"/>
    </location>
</feature>
<feature type="transmembrane region" description="Helical" evidence="7">
    <location>
        <begin position="247"/>
        <end position="267"/>
    </location>
</feature>
<keyword evidence="4 7" id="KW-0812">Transmembrane</keyword>
<evidence type="ECO:0000256" key="7">
    <source>
        <dbReference type="SAM" id="Phobius"/>
    </source>
</evidence>
<dbReference type="PRINTS" id="PR01035">
    <property type="entry name" value="TCRTETA"/>
</dbReference>
<evidence type="ECO:0000256" key="6">
    <source>
        <dbReference type="ARBA" id="ARBA00023136"/>
    </source>
</evidence>
<dbReference type="RefSeq" id="WP_344808222.1">
    <property type="nucleotide sequence ID" value="NZ_BAABBO010000014.1"/>
</dbReference>
<dbReference type="Gene3D" id="1.20.1250.20">
    <property type="entry name" value="MFS general substrate transporter like domains"/>
    <property type="match status" value="1"/>
</dbReference>
<feature type="transmembrane region" description="Helical" evidence="7">
    <location>
        <begin position="75"/>
        <end position="92"/>
    </location>
</feature>
<dbReference type="Gene3D" id="3.30.70.100">
    <property type="match status" value="1"/>
</dbReference>
<proteinExistence type="predicted"/>
<dbReference type="InterPro" id="IPR011701">
    <property type="entry name" value="MFS"/>
</dbReference>
<feature type="transmembrane region" description="Helical" evidence="7">
    <location>
        <begin position="274"/>
        <end position="293"/>
    </location>
</feature>
<evidence type="ECO:0000256" key="3">
    <source>
        <dbReference type="ARBA" id="ARBA00022475"/>
    </source>
</evidence>
<evidence type="ECO:0000313" key="10">
    <source>
        <dbReference type="Proteomes" id="UP001501337"/>
    </source>
</evidence>
<name>A0ABP7PW16_9GAMM</name>
<evidence type="ECO:0000256" key="1">
    <source>
        <dbReference type="ARBA" id="ARBA00004651"/>
    </source>
</evidence>
<keyword evidence="10" id="KW-1185">Reference proteome</keyword>
<dbReference type="InterPro" id="IPR001958">
    <property type="entry name" value="Tet-R_TetA/multi-R_MdtG-like"/>
</dbReference>
<evidence type="ECO:0000259" key="8">
    <source>
        <dbReference type="PROSITE" id="PS50850"/>
    </source>
</evidence>
<dbReference type="SUPFAM" id="SSF103473">
    <property type="entry name" value="MFS general substrate transporter"/>
    <property type="match status" value="1"/>
</dbReference>
<feature type="transmembrane region" description="Helical" evidence="7">
    <location>
        <begin position="12"/>
        <end position="33"/>
    </location>
</feature>
<feature type="domain" description="Major facilitator superfamily (MFS) profile" evidence="8">
    <location>
        <begin position="8"/>
        <end position="390"/>
    </location>
</feature>
<sequence>MNSSERYAVGNVSLLYALRMLGLFMVLPVFTLYSGELSGATPMLIGLAIGIYGLSQALLQIPFGALSDRYGRKPLLLVGLALFVLGSLLAAFSDSIYMMIAGRLLQGAGAIASVLMAYLADATVEDNRSKAMATVGMTIGLSFGVALIAGPLLAGLGGLYLIFLVTAGLGALGMLLVLRMPTIVVQRQQTSRDVAFIKDDLRDVLKDPALLRLDLSVLLLHLSLTALFVSLPMVLKTQWSLPVEDHGWVYLGLMAVGFALMVPGLIYAEKRRQLPLVFRIAVITLIVGMLLLGLFQSSILISCIALALFFAGFNFMEASLPSMLSRLAPAGQRGTAMGVFASCQFGGAFLGGVLGGALLSTGRPELVFYAISALAAVWFLFTFGMKNPPATQTSVISLRRFTEDQIEGLQESLLAVNGVTDVTLIMEDQLAYLKIDKSRLDRRALDQFTLGSHDV</sequence>
<feature type="transmembrane region" description="Helical" evidence="7">
    <location>
        <begin position="159"/>
        <end position="178"/>
    </location>
</feature>
<organism evidence="9 10">
    <name type="scientific">Allohahella marinimesophila</name>
    <dbReference type="NCBI Taxonomy" id="1054972"/>
    <lineage>
        <taxon>Bacteria</taxon>
        <taxon>Pseudomonadati</taxon>
        <taxon>Pseudomonadota</taxon>
        <taxon>Gammaproteobacteria</taxon>
        <taxon>Oceanospirillales</taxon>
        <taxon>Hahellaceae</taxon>
        <taxon>Allohahella</taxon>
    </lineage>
</organism>
<feature type="transmembrane region" description="Helical" evidence="7">
    <location>
        <begin position="39"/>
        <end position="63"/>
    </location>
</feature>
<feature type="transmembrane region" description="Helical" evidence="7">
    <location>
        <begin position="337"/>
        <end position="360"/>
    </location>
</feature>
<comment type="caution">
    <text evidence="9">The sequence shown here is derived from an EMBL/GenBank/DDBJ whole genome shotgun (WGS) entry which is preliminary data.</text>
</comment>
<dbReference type="PANTHER" id="PTHR23517:SF2">
    <property type="entry name" value="MULTIDRUG RESISTANCE PROTEIN MDTH"/>
    <property type="match status" value="1"/>
</dbReference>
<dbReference type="PROSITE" id="PS50850">
    <property type="entry name" value="MFS"/>
    <property type="match status" value="1"/>
</dbReference>